<comment type="caution">
    <text evidence="1">The sequence shown here is derived from an EMBL/GenBank/DDBJ whole genome shotgun (WGS) entry which is preliminary data.</text>
</comment>
<evidence type="ECO:0000313" key="2">
    <source>
        <dbReference type="Proteomes" id="UP001497602"/>
    </source>
</evidence>
<evidence type="ECO:0008006" key="3">
    <source>
        <dbReference type="Google" id="ProtNLM"/>
    </source>
</evidence>
<dbReference type="EMBL" id="CAXJRC010000005">
    <property type="protein sequence ID" value="CAL2105281.1"/>
    <property type="molecule type" value="Genomic_DNA"/>
</dbReference>
<keyword evidence="2" id="KW-1185">Reference proteome</keyword>
<organism evidence="1 2">
    <name type="scientific">Tenacibaculum vairaonense</name>
    <dbReference type="NCBI Taxonomy" id="3137860"/>
    <lineage>
        <taxon>Bacteria</taxon>
        <taxon>Pseudomonadati</taxon>
        <taxon>Bacteroidota</taxon>
        <taxon>Flavobacteriia</taxon>
        <taxon>Flavobacteriales</taxon>
        <taxon>Flavobacteriaceae</taxon>
        <taxon>Tenacibaculum</taxon>
    </lineage>
</organism>
<accession>A0ABM9PI47</accession>
<evidence type="ECO:0000313" key="1">
    <source>
        <dbReference type="EMBL" id="CAL2105281.1"/>
    </source>
</evidence>
<reference evidence="1 2" key="1">
    <citation type="submission" date="2024-05" db="EMBL/GenBank/DDBJ databases">
        <authorList>
            <person name="Duchaud E."/>
        </authorList>
    </citation>
    <scope>NUCLEOTIDE SEQUENCE [LARGE SCALE GENOMIC DNA]</scope>
    <source>
        <strain evidence="1">Ena-SAMPLE-TAB-13-05-2024-13:56:06:370-140305</strain>
    </source>
</reference>
<proteinExistence type="predicted"/>
<sequence>MKKNIFLGIFCFLSLLTYSQKTIPVEIILKNKDTLKGEMKVKTNLFDKQLIYPSSFNGKVIFYNSVGEKTKIKSKEISELTFTDFKGKNRKFIKIKEFKNHIVELIYSNKVRWYKHYYYDSYNHTENTVEELFDENGKQFSIGLFNSYRKKMRKFTKENSNLNEFINNNDMKKNENILKVIKMYEKQI</sequence>
<dbReference type="Proteomes" id="UP001497602">
    <property type="component" value="Unassembled WGS sequence"/>
</dbReference>
<name>A0ABM9PI47_9FLAO</name>
<gene>
    <name evidence="1" type="ORF">T190115A13A_140048</name>
</gene>
<protein>
    <recommendedName>
        <fullName evidence="3">MORN repeat variant</fullName>
    </recommendedName>
</protein>
<dbReference type="RefSeq" id="WP_348737140.1">
    <property type="nucleotide sequence ID" value="NZ_CAXJRC010000005.1"/>
</dbReference>